<dbReference type="AlphaFoldDB" id="A0A4Y9TGU2"/>
<name>A0A4Y9TGU2_PSEFL</name>
<sequence length="205" mass="23054">MAEPITTVIESWDMVKIALGSGTTAALVGGGLQWFRDLHGKKRDEYRNAKIDAVQLIAKLDLLAMSCARVYWSFNDEMDDYKARAWGSNQYPSCKRPQSEIAPLELARIDQEIAARIAWLDNEFRLGSEMIRMKLDQSALPPDIEDALADLVGHYGFQAIKIAESLRKKYSISSDELVLKMRGRVVNTALESASNKVRKFLVTVD</sequence>
<evidence type="ECO:0000313" key="1">
    <source>
        <dbReference type="EMBL" id="TFW42127.1"/>
    </source>
</evidence>
<dbReference type="RefSeq" id="WP_135196639.1">
    <property type="nucleotide sequence ID" value="NZ_SPVI01000010.1"/>
</dbReference>
<reference evidence="1 2" key="1">
    <citation type="submission" date="2019-03" db="EMBL/GenBank/DDBJ databases">
        <title>Biocontrol and xenobiotic degradation properties of endophytic Pseudomonas fluorescens strain BRZ63.</title>
        <authorList>
            <person name="Chlebek D.A."/>
            <person name="Pinski A."/>
            <person name="Zur J.P."/>
            <person name="Michalska J."/>
            <person name="Hupert-Kocurek K.T."/>
        </authorList>
    </citation>
    <scope>NUCLEOTIDE SEQUENCE [LARGE SCALE GENOMIC DNA]</scope>
    <source>
        <strain evidence="1 2">BRZ63</strain>
    </source>
</reference>
<comment type="caution">
    <text evidence="1">The sequence shown here is derived from an EMBL/GenBank/DDBJ whole genome shotgun (WGS) entry which is preliminary data.</text>
</comment>
<evidence type="ECO:0000313" key="2">
    <source>
        <dbReference type="Proteomes" id="UP000297322"/>
    </source>
</evidence>
<accession>A0A4Y9TGU2</accession>
<proteinExistence type="predicted"/>
<protein>
    <submittedName>
        <fullName evidence="1">Uncharacterized protein</fullName>
    </submittedName>
</protein>
<gene>
    <name evidence="1" type="ORF">E4T65_17190</name>
</gene>
<dbReference type="EMBL" id="SPVI01000010">
    <property type="protein sequence ID" value="TFW42127.1"/>
    <property type="molecule type" value="Genomic_DNA"/>
</dbReference>
<organism evidence="1 2">
    <name type="scientific">Pseudomonas fluorescens</name>
    <dbReference type="NCBI Taxonomy" id="294"/>
    <lineage>
        <taxon>Bacteria</taxon>
        <taxon>Pseudomonadati</taxon>
        <taxon>Pseudomonadota</taxon>
        <taxon>Gammaproteobacteria</taxon>
        <taxon>Pseudomonadales</taxon>
        <taxon>Pseudomonadaceae</taxon>
        <taxon>Pseudomonas</taxon>
    </lineage>
</organism>
<dbReference type="Proteomes" id="UP000297322">
    <property type="component" value="Unassembled WGS sequence"/>
</dbReference>